<name>A0AAV7QMH4_PLEWA</name>
<evidence type="ECO:0000313" key="3">
    <source>
        <dbReference type="Proteomes" id="UP001066276"/>
    </source>
</evidence>
<dbReference type="EMBL" id="JANPWB010000010">
    <property type="protein sequence ID" value="KAJ1141674.1"/>
    <property type="molecule type" value="Genomic_DNA"/>
</dbReference>
<proteinExistence type="predicted"/>
<keyword evidence="1" id="KW-0175">Coiled coil</keyword>
<sequence length="115" mass="13195">MRGFPTFLFDSLKTDLQDLRKDLSQELRELRSDLTSIGEWVSGLEDNEILRDEDIEQVRQEILRLQEQQDQLQIMSVDLANCSRHHNIQIRGASCGPEGEGIRVLYSLVLTNPGI</sequence>
<keyword evidence="3" id="KW-1185">Reference proteome</keyword>
<feature type="coiled-coil region" evidence="1">
    <location>
        <begin position="9"/>
        <end position="75"/>
    </location>
</feature>
<comment type="caution">
    <text evidence="2">The sequence shown here is derived from an EMBL/GenBank/DDBJ whole genome shotgun (WGS) entry which is preliminary data.</text>
</comment>
<reference evidence="2" key="1">
    <citation type="journal article" date="2022" name="bioRxiv">
        <title>Sequencing and chromosome-scale assembly of the giantPleurodeles waltlgenome.</title>
        <authorList>
            <person name="Brown T."/>
            <person name="Elewa A."/>
            <person name="Iarovenko S."/>
            <person name="Subramanian E."/>
            <person name="Araus A.J."/>
            <person name="Petzold A."/>
            <person name="Susuki M."/>
            <person name="Suzuki K.-i.T."/>
            <person name="Hayashi T."/>
            <person name="Toyoda A."/>
            <person name="Oliveira C."/>
            <person name="Osipova E."/>
            <person name="Leigh N.D."/>
            <person name="Simon A."/>
            <person name="Yun M.H."/>
        </authorList>
    </citation>
    <scope>NUCLEOTIDE SEQUENCE</scope>
    <source>
        <strain evidence="2">20211129_DDA</strain>
        <tissue evidence="2">Liver</tissue>
    </source>
</reference>
<protein>
    <submittedName>
        <fullName evidence="2">Uncharacterized protein</fullName>
    </submittedName>
</protein>
<dbReference type="AlphaFoldDB" id="A0AAV7QMH4"/>
<dbReference type="Proteomes" id="UP001066276">
    <property type="component" value="Chromosome 6"/>
</dbReference>
<evidence type="ECO:0000256" key="1">
    <source>
        <dbReference type="SAM" id="Coils"/>
    </source>
</evidence>
<gene>
    <name evidence="2" type="ORF">NDU88_008002</name>
</gene>
<accession>A0AAV7QMH4</accession>
<dbReference type="SUPFAM" id="SSF58100">
    <property type="entry name" value="Bacterial hemolysins"/>
    <property type="match status" value="1"/>
</dbReference>
<organism evidence="2 3">
    <name type="scientific">Pleurodeles waltl</name>
    <name type="common">Iberian ribbed newt</name>
    <dbReference type="NCBI Taxonomy" id="8319"/>
    <lineage>
        <taxon>Eukaryota</taxon>
        <taxon>Metazoa</taxon>
        <taxon>Chordata</taxon>
        <taxon>Craniata</taxon>
        <taxon>Vertebrata</taxon>
        <taxon>Euteleostomi</taxon>
        <taxon>Amphibia</taxon>
        <taxon>Batrachia</taxon>
        <taxon>Caudata</taxon>
        <taxon>Salamandroidea</taxon>
        <taxon>Salamandridae</taxon>
        <taxon>Pleurodelinae</taxon>
        <taxon>Pleurodeles</taxon>
    </lineage>
</organism>
<evidence type="ECO:0000313" key="2">
    <source>
        <dbReference type="EMBL" id="KAJ1141674.1"/>
    </source>
</evidence>